<dbReference type="SMART" id="SM00853">
    <property type="entry name" value="MutL_C"/>
    <property type="match status" value="1"/>
</dbReference>
<dbReference type="InterPro" id="IPR042120">
    <property type="entry name" value="MutL_C_dimsub"/>
</dbReference>
<organism evidence="4 5">
    <name type="scientific">Aureobasidium pullulans</name>
    <name type="common">Black yeast</name>
    <name type="synonym">Pullularia pullulans</name>
    <dbReference type="NCBI Taxonomy" id="5580"/>
    <lineage>
        <taxon>Eukaryota</taxon>
        <taxon>Fungi</taxon>
        <taxon>Dikarya</taxon>
        <taxon>Ascomycota</taxon>
        <taxon>Pezizomycotina</taxon>
        <taxon>Dothideomycetes</taxon>
        <taxon>Dothideomycetidae</taxon>
        <taxon>Dothideales</taxon>
        <taxon>Saccotheciaceae</taxon>
        <taxon>Aureobasidium</taxon>
    </lineage>
</organism>
<name>A0A4V6THG9_AURPU</name>
<feature type="region of interest" description="Disordered" evidence="2">
    <location>
        <begin position="144"/>
        <end position="166"/>
    </location>
</feature>
<dbReference type="GO" id="GO:0005524">
    <property type="term" value="F:ATP binding"/>
    <property type="evidence" value="ECO:0007669"/>
    <property type="project" value="InterPro"/>
</dbReference>
<dbReference type="SUPFAM" id="SSF118116">
    <property type="entry name" value="DNA mismatch repair protein MutL"/>
    <property type="match status" value="1"/>
</dbReference>
<dbReference type="GO" id="GO:0140664">
    <property type="term" value="F:ATP-dependent DNA damage sensor activity"/>
    <property type="evidence" value="ECO:0007669"/>
    <property type="project" value="InterPro"/>
</dbReference>
<dbReference type="InterPro" id="IPR014790">
    <property type="entry name" value="MutL_C"/>
</dbReference>
<proteinExistence type="inferred from homology"/>
<feature type="domain" description="MutL C-terminal dimerisation" evidence="3">
    <location>
        <begin position="739"/>
        <end position="942"/>
    </location>
</feature>
<evidence type="ECO:0000256" key="1">
    <source>
        <dbReference type="ARBA" id="ARBA00006082"/>
    </source>
</evidence>
<dbReference type="InterPro" id="IPR037198">
    <property type="entry name" value="MutL_C_sf"/>
</dbReference>
<gene>
    <name evidence="4" type="ORF">D6C91_05766</name>
</gene>
<dbReference type="Gene3D" id="3.30.1540.20">
    <property type="entry name" value="MutL, C-terminal domain, dimerisation subdomain"/>
    <property type="match status" value="1"/>
</dbReference>
<sequence>MEYISGLKTQDTPTAILPLPTDVVAQIKSSTNITSLNAVILGLFENSLDAKATKIDISVDFRRGGCTIEDNGLGILPCEFRETGGLGRMYHTSKHQDNAQYENHGGQGTFLASTGALSLLTVTSRHFQHYSHNTLVLHRSKPISRLTPAPPQHEIRSPNTHGTRVSVKDLFGNMPVRVKQRANYAEEGSEVERQWQALRVGVVGLLLPWNRHVKVIVTDSGNTAKIFSINTGAHFLPNTLSERNLNILNKKTLAFDQNTILSILSQSGIIATDSKSSWIPVSASTLSVIVKGLISLDPAPSRAAQFISIGITPCLDENRHNELYETVNRIFAQSSFGHVDDDSEPDEAEVKRRQYDRRFKQDGLTNKQIRGGRKGVDRWPRFYFRIELKADESAQPVSKLSDMRLKSIVNVLESLTMHWLEANNFRPKKTGRKRKQAHQSTAAAEQILDLLSPAPGSRPASASLRQSGSGLLRTSRQVSVTSDDNQGSKRVRCRPSVNDATPTMPFKDWSRIKSARPQMYESIWKCKTPQLKQTLGNPARTAETPTPISVEAVFANQFGFEHCASPSTTKEQGTMGDERYHIHDQADEAYIDWVDPKTHQKHRINARTGIVMPDQFHQTTPNYASTNRTTAAADSQLSSFGKSLVLERRKSTPRALRSPTSNTTSASPWLDAFLQTWKNPTFANQPEQAIATVGFGGPGQEAPHLHDHHQRCAIVDSFSHAGTTDTSRLSKSALSHAHVISQVDDKFILMKIPSLSGPKSEELDHTRQLLVLMDQHAASERCILEALLEELCTPNRGTTLMKSNFGFTSAILTNAVDKPLHFQLPFQEKQMFRNYAQHFASWGILYDLISNKKTDPARLNILTLPPGISERCKTEPKLIMELLRGEIYALAETGSTRSRPADVELADTKHAWLRRMGSCPKGILHLLNSRACRSAIMFNDRLSLEQCQNLVRKVAGCAFPFMCAHGRNSMVPLVYLDGDGGDVEGSLNGFGETAEQGKSFGEAYKKWRKEKT</sequence>
<dbReference type="PANTHER" id="PTHR10073:SF47">
    <property type="entry name" value="DNA MISMATCH REPAIR PROTEIN MLH3"/>
    <property type="match status" value="1"/>
</dbReference>
<evidence type="ECO:0000313" key="4">
    <source>
        <dbReference type="EMBL" id="THZ17801.1"/>
    </source>
</evidence>
<dbReference type="Proteomes" id="UP000308005">
    <property type="component" value="Unassembled WGS sequence"/>
</dbReference>
<evidence type="ECO:0000313" key="5">
    <source>
        <dbReference type="Proteomes" id="UP000308005"/>
    </source>
</evidence>
<dbReference type="SUPFAM" id="SSF55874">
    <property type="entry name" value="ATPase domain of HSP90 chaperone/DNA topoisomerase II/histidine kinase"/>
    <property type="match status" value="1"/>
</dbReference>
<dbReference type="PANTHER" id="PTHR10073">
    <property type="entry name" value="DNA MISMATCH REPAIR PROTEIN MLH, PMS, MUTL"/>
    <property type="match status" value="1"/>
</dbReference>
<dbReference type="Pfam" id="PF13589">
    <property type="entry name" value="HATPase_c_3"/>
    <property type="match status" value="1"/>
</dbReference>
<dbReference type="EMBL" id="QZBM01000264">
    <property type="protein sequence ID" value="THZ17801.1"/>
    <property type="molecule type" value="Genomic_DNA"/>
</dbReference>
<reference evidence="4 5" key="1">
    <citation type="submission" date="2018-10" db="EMBL/GenBank/DDBJ databases">
        <title>Fifty Aureobasidium pullulans genomes reveal a recombining polyextremotolerant generalist.</title>
        <authorList>
            <person name="Gostincar C."/>
            <person name="Turk M."/>
            <person name="Zajc J."/>
            <person name="Gunde-Cimerman N."/>
        </authorList>
    </citation>
    <scope>NUCLEOTIDE SEQUENCE [LARGE SCALE GENOMIC DNA]</scope>
    <source>
        <strain evidence="4 5">EXF-3863</strain>
    </source>
</reference>
<dbReference type="GO" id="GO:0016887">
    <property type="term" value="F:ATP hydrolysis activity"/>
    <property type="evidence" value="ECO:0007669"/>
    <property type="project" value="InterPro"/>
</dbReference>
<feature type="region of interest" description="Disordered" evidence="2">
    <location>
        <begin position="452"/>
        <end position="505"/>
    </location>
</feature>
<evidence type="ECO:0000256" key="2">
    <source>
        <dbReference type="SAM" id="MobiDB-lite"/>
    </source>
</evidence>
<dbReference type="InterPro" id="IPR036890">
    <property type="entry name" value="HATPase_C_sf"/>
</dbReference>
<evidence type="ECO:0000259" key="3">
    <source>
        <dbReference type="SMART" id="SM00853"/>
    </source>
</evidence>
<protein>
    <recommendedName>
        <fullName evidence="3">MutL C-terminal dimerisation domain-containing protein</fullName>
    </recommendedName>
</protein>
<accession>A0A4V6THG9</accession>
<dbReference type="AlphaFoldDB" id="A0A4V6THG9"/>
<feature type="compositionally biased region" description="Polar residues" evidence="2">
    <location>
        <begin position="466"/>
        <end position="485"/>
    </location>
</feature>
<dbReference type="Gene3D" id="3.30.565.10">
    <property type="entry name" value="Histidine kinase-like ATPase, C-terminal domain"/>
    <property type="match status" value="1"/>
</dbReference>
<dbReference type="GO" id="GO:0006298">
    <property type="term" value="P:mismatch repair"/>
    <property type="evidence" value="ECO:0007669"/>
    <property type="project" value="InterPro"/>
</dbReference>
<feature type="compositionally biased region" description="Low complexity" evidence="2">
    <location>
        <begin position="452"/>
        <end position="465"/>
    </location>
</feature>
<comment type="caution">
    <text evidence="4">The sequence shown here is derived from an EMBL/GenBank/DDBJ whole genome shotgun (WGS) entry which is preliminary data.</text>
</comment>
<dbReference type="GO" id="GO:0032300">
    <property type="term" value="C:mismatch repair complex"/>
    <property type="evidence" value="ECO:0007669"/>
    <property type="project" value="InterPro"/>
</dbReference>
<comment type="similarity">
    <text evidence="1">Belongs to the DNA mismatch repair MutL/HexB family.</text>
</comment>
<dbReference type="InterPro" id="IPR038973">
    <property type="entry name" value="MutL/Mlh/Pms-like"/>
</dbReference>